<dbReference type="GO" id="GO:0042597">
    <property type="term" value="C:periplasmic space"/>
    <property type="evidence" value="ECO:0007669"/>
    <property type="project" value="UniProtKB-ARBA"/>
</dbReference>
<feature type="domain" description="Solute-binding protein family 5" evidence="3">
    <location>
        <begin position="134"/>
        <end position="545"/>
    </location>
</feature>
<feature type="compositionally biased region" description="Low complexity" evidence="1">
    <location>
        <begin position="34"/>
        <end position="56"/>
    </location>
</feature>
<dbReference type="RefSeq" id="WP_141609301.1">
    <property type="nucleotide sequence ID" value="NZ_VIGC02000007.1"/>
</dbReference>
<dbReference type="Pfam" id="PF00496">
    <property type="entry name" value="SBP_bac_5"/>
    <property type="match status" value="1"/>
</dbReference>
<feature type="compositionally biased region" description="Basic and acidic residues" evidence="1">
    <location>
        <begin position="578"/>
        <end position="596"/>
    </location>
</feature>
<proteinExistence type="predicted"/>
<keyword evidence="5" id="KW-1185">Reference proteome</keyword>
<reference evidence="4 5" key="1">
    <citation type="submission" date="2019-06" db="EMBL/GenBank/DDBJ databases">
        <title>Genome sequence of Litorilinea aerophila BAA-2444.</title>
        <authorList>
            <person name="Maclea K.S."/>
            <person name="Maurais E.G."/>
            <person name="Iannazzi L.C."/>
        </authorList>
    </citation>
    <scope>NUCLEOTIDE SEQUENCE [LARGE SCALE GENOMIC DNA]</scope>
    <source>
        <strain evidence="4 5">ATCC BAA-2444</strain>
    </source>
</reference>
<evidence type="ECO:0000313" key="5">
    <source>
        <dbReference type="Proteomes" id="UP000317371"/>
    </source>
</evidence>
<comment type="caution">
    <text evidence="4">The sequence shown here is derived from an EMBL/GenBank/DDBJ whole genome shotgun (WGS) entry which is preliminary data.</text>
</comment>
<dbReference type="Gene3D" id="3.10.105.10">
    <property type="entry name" value="Dipeptide-binding Protein, Domain 3"/>
    <property type="match status" value="1"/>
</dbReference>
<dbReference type="Gene3D" id="3.40.190.10">
    <property type="entry name" value="Periplasmic binding protein-like II"/>
    <property type="match status" value="1"/>
</dbReference>
<feature type="chain" id="PRO_5021961478" evidence="2">
    <location>
        <begin position="25"/>
        <end position="693"/>
    </location>
</feature>
<dbReference type="InterPro" id="IPR039424">
    <property type="entry name" value="SBP_5"/>
</dbReference>
<dbReference type="GO" id="GO:1904680">
    <property type="term" value="F:peptide transmembrane transporter activity"/>
    <property type="evidence" value="ECO:0007669"/>
    <property type="project" value="TreeGrafter"/>
</dbReference>
<dbReference type="PANTHER" id="PTHR30290">
    <property type="entry name" value="PERIPLASMIC BINDING COMPONENT OF ABC TRANSPORTER"/>
    <property type="match status" value="1"/>
</dbReference>
<name>A0A540VIG2_9CHLR</name>
<dbReference type="OrthoDB" id="3720945at2"/>
<dbReference type="AlphaFoldDB" id="A0A540VIG2"/>
<dbReference type="InParanoid" id="A0A540VIG2"/>
<feature type="region of interest" description="Disordered" evidence="1">
    <location>
        <begin position="34"/>
        <end position="59"/>
    </location>
</feature>
<gene>
    <name evidence="4" type="ORF">FKZ61_06605</name>
</gene>
<dbReference type="CDD" id="cd08500">
    <property type="entry name" value="PBP2_NikA_DppA_OppA_like_4"/>
    <property type="match status" value="1"/>
</dbReference>
<evidence type="ECO:0000259" key="3">
    <source>
        <dbReference type="Pfam" id="PF00496"/>
    </source>
</evidence>
<dbReference type="Proteomes" id="UP000317371">
    <property type="component" value="Unassembled WGS sequence"/>
</dbReference>
<evidence type="ECO:0000313" key="4">
    <source>
        <dbReference type="EMBL" id="TQE96559.1"/>
    </source>
</evidence>
<protein>
    <submittedName>
        <fullName evidence="4">ABC transporter substrate-binding protein</fullName>
    </submittedName>
</protein>
<dbReference type="EMBL" id="VIGC01000007">
    <property type="protein sequence ID" value="TQE96559.1"/>
    <property type="molecule type" value="Genomic_DNA"/>
</dbReference>
<dbReference type="SUPFAM" id="SSF53850">
    <property type="entry name" value="Periplasmic binding protein-like II"/>
    <property type="match status" value="1"/>
</dbReference>
<organism evidence="4 5">
    <name type="scientific">Litorilinea aerophila</name>
    <dbReference type="NCBI Taxonomy" id="1204385"/>
    <lineage>
        <taxon>Bacteria</taxon>
        <taxon>Bacillati</taxon>
        <taxon>Chloroflexota</taxon>
        <taxon>Caldilineae</taxon>
        <taxon>Caldilineales</taxon>
        <taxon>Caldilineaceae</taxon>
        <taxon>Litorilinea</taxon>
    </lineage>
</organism>
<dbReference type="GO" id="GO:0015833">
    <property type="term" value="P:peptide transport"/>
    <property type="evidence" value="ECO:0007669"/>
    <property type="project" value="TreeGrafter"/>
</dbReference>
<sequence length="693" mass="78396">MNHWRRYLLLAICSALVLVLAACAGGAAEQPAAEAPPAAQEAAPAEQAQATAPAEGEAVHEAPMLHEKVLAGELPPLSERIPAEPLVIEPFGEIGQYGGTWHRFDTSTNGDHLTMAMYGYSPVHWLRDGLDKRPGLAKGWDFNEDKTEWTLYFREGTKWSDGEPFTVDDFLFWWEDMVLNPDHPDSPPDYLISGGKVAQISKVDDYTLKFTFAAPSPLFIDRLAMWPNGMVPASEKLFVPKHYVSQFHPKYNSEYTTFEVMDEKLDWRVNPETPVLNPWMPVQYEPGSRLILERNPYYYAVDTAGNQLPYIDRVDVTYVEDLEVSKLKVIGGEQEFCGRPCKYQPLSELSVFRDAEQTVGLKTVLWDGGSGTGSLVYPNWTHQDPEKREVYRNRNFRLALSHAIDRPQIQKVVYFGTGEQTTGTMSPKAIEFNRTPEGQELYRQWRDLAVEYNPEKAMALLDEAGVVDQDGDGWRDLPSGKPLNLRIDISATASDEHVLVDQIIKENWEAVGLKTSINPVPGEQLSVMQDNSEIDIRGAWEVGDGPNFLVFPNWVVPIGNDRWAPLYGAWYSTLGTDKEGTELDKDPLERNPPREEPDPDDPVVRLWNLYDQARVEPDDEKREQLVFDIIRTHIEEGPFFIGTVSNIPTIVAYLDFVGNVPTREQLGTGGFTNPWIMVYFGAVFPEQFYFKNQ</sequence>
<dbReference type="GO" id="GO:0043190">
    <property type="term" value="C:ATP-binding cassette (ABC) transporter complex"/>
    <property type="evidence" value="ECO:0007669"/>
    <property type="project" value="InterPro"/>
</dbReference>
<evidence type="ECO:0000256" key="2">
    <source>
        <dbReference type="SAM" id="SignalP"/>
    </source>
</evidence>
<dbReference type="InterPro" id="IPR000914">
    <property type="entry name" value="SBP_5_dom"/>
</dbReference>
<dbReference type="PROSITE" id="PS51257">
    <property type="entry name" value="PROKAR_LIPOPROTEIN"/>
    <property type="match status" value="1"/>
</dbReference>
<evidence type="ECO:0000256" key="1">
    <source>
        <dbReference type="SAM" id="MobiDB-lite"/>
    </source>
</evidence>
<feature type="signal peptide" evidence="2">
    <location>
        <begin position="1"/>
        <end position="24"/>
    </location>
</feature>
<dbReference type="PANTHER" id="PTHR30290:SF62">
    <property type="entry name" value="OLIGOPEPTIDE ABC TRANSPORTER, PERIPLASMIC OLIGOPEPTIDE-BINDING PROTEIN"/>
    <property type="match status" value="1"/>
</dbReference>
<keyword evidence="2" id="KW-0732">Signal</keyword>
<feature type="region of interest" description="Disordered" evidence="1">
    <location>
        <begin position="578"/>
        <end position="601"/>
    </location>
</feature>
<accession>A0A540VIG2</accession>